<keyword evidence="5" id="KW-1185">Reference proteome</keyword>
<comment type="caution">
    <text evidence="4">The sequence shown here is derived from an EMBL/GenBank/DDBJ whole genome shotgun (WGS) entry which is preliminary data.</text>
</comment>
<dbReference type="RefSeq" id="WP_248950773.1">
    <property type="nucleotide sequence ID" value="NZ_JAKILB010000008.1"/>
</dbReference>
<keyword evidence="4" id="KW-0378">Hydrolase</keyword>
<evidence type="ECO:0000313" key="4">
    <source>
        <dbReference type="EMBL" id="MCL1139669.1"/>
    </source>
</evidence>
<reference evidence="4" key="1">
    <citation type="submission" date="2022-01" db="EMBL/GenBank/DDBJ databases">
        <title>Whole genome-based taxonomy of the Shewanellaceae.</title>
        <authorList>
            <person name="Martin-Rodriguez A.J."/>
        </authorList>
    </citation>
    <scope>NUCLEOTIDE SEQUENCE</scope>
    <source>
        <strain evidence="4">KCTC 23973</strain>
    </source>
</reference>
<dbReference type="InterPro" id="IPR020023">
    <property type="entry name" value="PseG"/>
</dbReference>
<dbReference type="PANTHER" id="PTHR43415:SF3">
    <property type="entry name" value="GNAT-FAMILY ACETYLTRANSFERASE"/>
    <property type="match status" value="1"/>
</dbReference>
<evidence type="ECO:0000259" key="3">
    <source>
        <dbReference type="PROSITE" id="PS51186"/>
    </source>
</evidence>
<dbReference type="InterPro" id="IPR007235">
    <property type="entry name" value="Glyco_trans_28_C"/>
</dbReference>
<dbReference type="SUPFAM" id="SSF53756">
    <property type="entry name" value="UDP-Glycosyltransferase/glycogen phosphorylase"/>
    <property type="match status" value="1"/>
</dbReference>
<proteinExistence type="predicted"/>
<dbReference type="SUPFAM" id="SSF55729">
    <property type="entry name" value="Acyl-CoA N-acyltransferases (Nat)"/>
    <property type="match status" value="1"/>
</dbReference>
<feature type="binding site" evidence="2">
    <location>
        <position position="277"/>
    </location>
    <ligand>
        <name>substrate</name>
    </ligand>
</feature>
<dbReference type="Gene3D" id="3.40.50.11190">
    <property type="match status" value="1"/>
</dbReference>
<dbReference type="GO" id="GO:0016747">
    <property type="term" value="F:acyltransferase activity, transferring groups other than amino-acyl groups"/>
    <property type="evidence" value="ECO:0007669"/>
    <property type="project" value="InterPro"/>
</dbReference>
<dbReference type="AlphaFoldDB" id="A0A9X2CIP5"/>
<dbReference type="EC" id="3.6.1.57" evidence="4"/>
<evidence type="ECO:0000256" key="2">
    <source>
        <dbReference type="PIRSR" id="PIRSR620023-2"/>
    </source>
</evidence>
<dbReference type="EMBL" id="JAKILB010000008">
    <property type="protein sequence ID" value="MCL1139669.1"/>
    <property type="molecule type" value="Genomic_DNA"/>
</dbReference>
<dbReference type="InterPro" id="IPR016181">
    <property type="entry name" value="Acyl_CoA_acyltransferase"/>
</dbReference>
<name>A0A9X2CIP5_9GAMM</name>
<gene>
    <name evidence="4" type="primary">pseG</name>
    <name evidence="4" type="ORF">L2740_14060</name>
</gene>
<evidence type="ECO:0000256" key="1">
    <source>
        <dbReference type="PIRSR" id="PIRSR620023-1"/>
    </source>
</evidence>
<dbReference type="Pfam" id="PF04101">
    <property type="entry name" value="Glyco_tran_28_C"/>
    <property type="match status" value="1"/>
</dbReference>
<accession>A0A9X2CIP5</accession>
<dbReference type="Proteomes" id="UP001139293">
    <property type="component" value="Unassembled WGS sequence"/>
</dbReference>
<sequence>MKIIIRTDASLMIGCGHVYRCLTLAAQLSKLGCEVEFITGEVAGNLNQFIAQKGYVLHTLPVVATQQLDAPILGRTWQQDALLTEQIMTQANADWLIVDHYSLDLNWHKAVAAKTGNTYKLMVIDDLVDRAYACERLLDQTFERQASDYCSDTNLPAERLFGTEFCLLRDEFSEYAEQAKNNRLKYHRIKTILLSLGGTDIDNITERVLRLLDASALADSTQVNVIIGPNNPHADKLKKAICETRLQCQLFVAVTDMARFITQADVAIGAAGSSAWERCALSLPALNIILADNQRTIAKRLDEQGVAISLGDAQSLTTAAIEAALVKCDANYQQMANTSRQLVDGFGASRVALSLFSAQDLQDNSIYLKRASHSDCQCLYDWQLSPATRRYALNSTVPTWQEHCAWFANKIAQADSYLFMLRRNSSDIGMVRLDPLAEPNHYLISILTAPDCYRQGIAKAALLLIRQAFKLITIHATVLTDNYASQALFKGAGYEQLTEEQWIQYPAKETNE</sequence>
<dbReference type="GO" id="GO:0016787">
    <property type="term" value="F:hydrolase activity"/>
    <property type="evidence" value="ECO:0007669"/>
    <property type="project" value="UniProtKB-KW"/>
</dbReference>
<dbReference type="GO" id="GO:0016758">
    <property type="term" value="F:hexosyltransferase activity"/>
    <property type="evidence" value="ECO:0007669"/>
    <property type="project" value="InterPro"/>
</dbReference>
<feature type="binding site" evidence="2">
    <location>
        <position position="169"/>
    </location>
    <ligand>
        <name>substrate</name>
    </ligand>
</feature>
<feature type="domain" description="N-acetyltransferase" evidence="3">
    <location>
        <begin position="366"/>
        <end position="512"/>
    </location>
</feature>
<feature type="active site" description="Proton acceptor" evidence="1">
    <location>
        <position position="17"/>
    </location>
</feature>
<organism evidence="4 5">
    <name type="scientific">Shewanella pneumatophori</name>
    <dbReference type="NCBI Taxonomy" id="314092"/>
    <lineage>
        <taxon>Bacteria</taxon>
        <taxon>Pseudomonadati</taxon>
        <taxon>Pseudomonadota</taxon>
        <taxon>Gammaproteobacteria</taxon>
        <taxon>Alteromonadales</taxon>
        <taxon>Shewanellaceae</taxon>
        <taxon>Shewanella</taxon>
    </lineage>
</organism>
<evidence type="ECO:0000313" key="5">
    <source>
        <dbReference type="Proteomes" id="UP001139293"/>
    </source>
</evidence>
<protein>
    <submittedName>
        <fullName evidence="4">UDP-2,4-diacetamido-2,4, 6-trideoxy-beta-L-altropyranose hydrolase</fullName>
        <ecNumber evidence="4">3.6.1.57</ecNumber>
    </submittedName>
</protein>
<dbReference type="PROSITE" id="PS51186">
    <property type="entry name" value="GNAT"/>
    <property type="match status" value="1"/>
</dbReference>
<dbReference type="Pfam" id="PF13302">
    <property type="entry name" value="Acetyltransf_3"/>
    <property type="match status" value="1"/>
</dbReference>
<dbReference type="Gene3D" id="3.40.50.2000">
    <property type="entry name" value="Glycogen Phosphorylase B"/>
    <property type="match status" value="1"/>
</dbReference>
<dbReference type="NCBIfam" id="TIGR03590">
    <property type="entry name" value="PseG"/>
    <property type="match status" value="1"/>
</dbReference>
<dbReference type="InterPro" id="IPR000182">
    <property type="entry name" value="GNAT_dom"/>
</dbReference>
<dbReference type="Gene3D" id="3.40.630.30">
    <property type="match status" value="1"/>
</dbReference>
<dbReference type="PANTHER" id="PTHR43415">
    <property type="entry name" value="SPERMIDINE N(1)-ACETYLTRANSFERASE"/>
    <property type="match status" value="1"/>
</dbReference>